<name>A0A448ZEE3_9STRA</name>
<gene>
    <name evidence="2" type="ORF">PSNMU_V1.4_AUG-EV-PASAV3_0073010</name>
</gene>
<reference evidence="2 3" key="1">
    <citation type="submission" date="2019-01" db="EMBL/GenBank/DDBJ databases">
        <authorList>
            <person name="Ferrante I. M."/>
        </authorList>
    </citation>
    <scope>NUCLEOTIDE SEQUENCE [LARGE SCALE GENOMIC DNA]</scope>
    <source>
        <strain evidence="2 3">B856</strain>
    </source>
</reference>
<evidence type="ECO:0000313" key="3">
    <source>
        <dbReference type="Proteomes" id="UP000291116"/>
    </source>
</evidence>
<keyword evidence="3" id="KW-1185">Reference proteome</keyword>
<evidence type="ECO:0000313" key="2">
    <source>
        <dbReference type="EMBL" id="VEU40404.1"/>
    </source>
</evidence>
<dbReference type="Proteomes" id="UP000291116">
    <property type="component" value="Unassembled WGS sequence"/>
</dbReference>
<protein>
    <submittedName>
        <fullName evidence="2">Uncharacterized protein</fullName>
    </submittedName>
</protein>
<organism evidence="2 3">
    <name type="scientific">Pseudo-nitzschia multistriata</name>
    <dbReference type="NCBI Taxonomy" id="183589"/>
    <lineage>
        <taxon>Eukaryota</taxon>
        <taxon>Sar</taxon>
        <taxon>Stramenopiles</taxon>
        <taxon>Ochrophyta</taxon>
        <taxon>Bacillariophyta</taxon>
        <taxon>Bacillariophyceae</taxon>
        <taxon>Bacillariophycidae</taxon>
        <taxon>Bacillariales</taxon>
        <taxon>Bacillariaceae</taxon>
        <taxon>Pseudo-nitzschia</taxon>
    </lineage>
</organism>
<feature type="compositionally biased region" description="Basic and acidic residues" evidence="1">
    <location>
        <begin position="470"/>
        <end position="489"/>
    </location>
</feature>
<feature type="region of interest" description="Disordered" evidence="1">
    <location>
        <begin position="457"/>
        <end position="489"/>
    </location>
</feature>
<accession>A0A448ZEE3</accession>
<proteinExistence type="predicted"/>
<dbReference type="OrthoDB" id="57136at2759"/>
<feature type="compositionally biased region" description="Low complexity" evidence="1">
    <location>
        <begin position="457"/>
        <end position="468"/>
    </location>
</feature>
<sequence>MCDRNMDFVPKRNQYERLDLNFEEENTRLFLSLLEKQRKEELPLSICKQINDSINITLHPDCDAADEFREAVDIIENENFNVAFVGPFYGDENLTDIGRWFLSVLRTEEKLPALIHSEIDWILLNAAEDFLHNAWLKIDSKEKASEMIRLFPTLLPNFENNINAGDHPIILQSRCDESISHTIKRMSLIPFTAKLGFKLNQFEKWERGGVLAEPEDGGNNVLQNLCSSFDNKFAGCSPEKDQTLVEETALGVMKTLRRMKLFKKGDIQRYNLVQKLFFDESRSWPSESKTEDHVISEKRFRFLTDWDPEALTAPFRDDDKDNEGLLPIHHSTDYGSIDNFLLYLKAGIRHFPNKLGFVFSKRVHTKTVPKQKDNESTASAGVQNESRYINTYQIPYFKACEKFGEENVEREVIDKVLADCPETQDPKKLLLLGAEEDVDLSGLYLLLRRDPAHWSTVVSKKGSSSNTKSSKRDMAINESVDRKRRKMEC</sequence>
<evidence type="ECO:0000256" key="1">
    <source>
        <dbReference type="SAM" id="MobiDB-lite"/>
    </source>
</evidence>
<dbReference type="EMBL" id="CAACVS010000280">
    <property type="protein sequence ID" value="VEU40404.1"/>
    <property type="molecule type" value="Genomic_DNA"/>
</dbReference>
<dbReference type="AlphaFoldDB" id="A0A448ZEE3"/>